<dbReference type="HOGENOM" id="CLU_034788_7_0_1"/>
<comment type="subcellular location">
    <subcellularLocation>
        <location evidence="1">Membrane</location>
        <topology evidence="1">Multi-pass membrane protein</topology>
    </subcellularLocation>
</comment>
<feature type="transmembrane region" description="Helical" evidence="7">
    <location>
        <begin position="211"/>
        <end position="231"/>
    </location>
</feature>
<dbReference type="PANTHER" id="PTHR10361:SF28">
    <property type="entry name" value="P3 PROTEIN-RELATED"/>
    <property type="match status" value="1"/>
</dbReference>
<evidence type="ECO:0000313" key="10">
    <source>
        <dbReference type="Proteomes" id="UP000014760"/>
    </source>
</evidence>
<evidence type="ECO:0000313" key="8">
    <source>
        <dbReference type="EMBL" id="ELU11664.1"/>
    </source>
</evidence>
<comment type="similarity">
    <text evidence="2">Belongs to the bile acid:sodium symporter (BASS) (TC 2.A.28) family.</text>
</comment>
<dbReference type="OrthoDB" id="203097at2759"/>
<name>R7UZF7_CAPTE</name>
<evidence type="ECO:0000256" key="1">
    <source>
        <dbReference type="ARBA" id="ARBA00004141"/>
    </source>
</evidence>
<keyword evidence="4" id="KW-0769">Symport</keyword>
<dbReference type="InterPro" id="IPR004710">
    <property type="entry name" value="Bilac:Na_transpt"/>
</dbReference>
<organism evidence="8">
    <name type="scientific">Capitella teleta</name>
    <name type="common">Polychaete worm</name>
    <dbReference type="NCBI Taxonomy" id="283909"/>
    <lineage>
        <taxon>Eukaryota</taxon>
        <taxon>Metazoa</taxon>
        <taxon>Spiralia</taxon>
        <taxon>Lophotrochozoa</taxon>
        <taxon>Annelida</taxon>
        <taxon>Polychaeta</taxon>
        <taxon>Sedentaria</taxon>
        <taxon>Scolecida</taxon>
        <taxon>Capitellidae</taxon>
        <taxon>Capitella</taxon>
    </lineage>
</organism>
<dbReference type="Pfam" id="PF01758">
    <property type="entry name" value="SBF"/>
    <property type="match status" value="1"/>
</dbReference>
<sequence>MLAMGCGVSWAEFKVYMKRPIGLTIGLGCQFLLMPLVTFTYAYLLELQSHHAIGMIIVASCPEGTVSNIFTYWSRGDLPLSVSMTLVSTVLALGFMPLNMFTYLRYWTDIRARIPFPQIAGIIALTWVPVICGMIIQRFSKNVARYFVRLGSIAGMSLILITGIMQGRMSPTFFDLDPVILISGFCLPFVGFIIGYVVAFISRMTVKQRTIALEIGIQNTGIALTLMTLTFNLREASDLSLTPVLFTVGQIFLGASVALAHMLYFSCRDRVCKNEDVDAELDDSEVKKGVMEDVLLVNEVETNSAPVEELEEKPLF</sequence>
<feature type="transmembrane region" description="Helical" evidence="7">
    <location>
        <begin position="243"/>
        <end position="265"/>
    </location>
</feature>
<feature type="transmembrane region" description="Helical" evidence="7">
    <location>
        <begin position="116"/>
        <end position="136"/>
    </location>
</feature>
<keyword evidence="5 7" id="KW-1133">Transmembrane helix</keyword>
<dbReference type="EMBL" id="AMQN01005674">
    <property type="status" value="NOT_ANNOTATED_CDS"/>
    <property type="molecule type" value="Genomic_DNA"/>
</dbReference>
<dbReference type="GO" id="GO:0008508">
    <property type="term" value="F:bile acid:sodium symporter activity"/>
    <property type="evidence" value="ECO:0007669"/>
    <property type="project" value="TreeGrafter"/>
</dbReference>
<evidence type="ECO:0000313" key="9">
    <source>
        <dbReference type="EnsemblMetazoa" id="CapteP160946"/>
    </source>
</evidence>
<evidence type="ECO:0008006" key="11">
    <source>
        <dbReference type="Google" id="ProtNLM"/>
    </source>
</evidence>
<keyword evidence="10" id="KW-1185">Reference proteome</keyword>
<gene>
    <name evidence="8" type="ORF">CAPTEDRAFT_160946</name>
</gene>
<dbReference type="OMA" id="CTVICIT"/>
<dbReference type="EMBL" id="KB296524">
    <property type="protein sequence ID" value="ELU11664.1"/>
    <property type="molecule type" value="Genomic_DNA"/>
</dbReference>
<dbReference type="InterPro" id="IPR002657">
    <property type="entry name" value="BilAc:Na_symport/Acr3"/>
</dbReference>
<feature type="transmembrane region" description="Helical" evidence="7">
    <location>
        <begin position="148"/>
        <end position="167"/>
    </location>
</feature>
<dbReference type="PANTHER" id="PTHR10361">
    <property type="entry name" value="SODIUM-BILE ACID COTRANSPORTER"/>
    <property type="match status" value="1"/>
</dbReference>
<proteinExistence type="inferred from homology"/>
<dbReference type="GO" id="GO:0016020">
    <property type="term" value="C:membrane"/>
    <property type="evidence" value="ECO:0007669"/>
    <property type="project" value="UniProtKB-SubCell"/>
</dbReference>
<keyword evidence="6 7" id="KW-0472">Membrane</keyword>
<evidence type="ECO:0000256" key="2">
    <source>
        <dbReference type="ARBA" id="ARBA00006528"/>
    </source>
</evidence>
<dbReference type="Proteomes" id="UP000014760">
    <property type="component" value="Unassembled WGS sequence"/>
</dbReference>
<evidence type="ECO:0000256" key="7">
    <source>
        <dbReference type="SAM" id="Phobius"/>
    </source>
</evidence>
<feature type="transmembrane region" description="Helical" evidence="7">
    <location>
        <begin position="85"/>
        <end position="104"/>
    </location>
</feature>
<evidence type="ECO:0000256" key="6">
    <source>
        <dbReference type="ARBA" id="ARBA00023136"/>
    </source>
</evidence>
<feature type="transmembrane region" description="Helical" evidence="7">
    <location>
        <begin position="21"/>
        <end position="44"/>
    </location>
</feature>
<accession>R7UZF7</accession>
<dbReference type="InterPro" id="IPR038770">
    <property type="entry name" value="Na+/solute_symporter_sf"/>
</dbReference>
<feature type="transmembrane region" description="Helical" evidence="7">
    <location>
        <begin position="50"/>
        <end position="73"/>
    </location>
</feature>
<dbReference type="AlphaFoldDB" id="R7UZF7"/>
<dbReference type="Gene3D" id="1.20.1530.20">
    <property type="match status" value="1"/>
</dbReference>
<reference evidence="8 10" key="2">
    <citation type="journal article" date="2013" name="Nature">
        <title>Insights into bilaterian evolution from three spiralian genomes.</title>
        <authorList>
            <person name="Simakov O."/>
            <person name="Marletaz F."/>
            <person name="Cho S.J."/>
            <person name="Edsinger-Gonzales E."/>
            <person name="Havlak P."/>
            <person name="Hellsten U."/>
            <person name="Kuo D.H."/>
            <person name="Larsson T."/>
            <person name="Lv J."/>
            <person name="Arendt D."/>
            <person name="Savage R."/>
            <person name="Osoegawa K."/>
            <person name="de Jong P."/>
            <person name="Grimwood J."/>
            <person name="Chapman J.A."/>
            <person name="Shapiro H."/>
            <person name="Aerts A."/>
            <person name="Otillar R.P."/>
            <person name="Terry A.Y."/>
            <person name="Boore J.L."/>
            <person name="Grigoriev I.V."/>
            <person name="Lindberg D.R."/>
            <person name="Seaver E.C."/>
            <person name="Weisblat D.A."/>
            <person name="Putnam N.H."/>
            <person name="Rokhsar D.S."/>
        </authorList>
    </citation>
    <scope>NUCLEOTIDE SEQUENCE</scope>
    <source>
        <strain evidence="8 10">I ESC-2004</strain>
    </source>
</reference>
<reference evidence="9" key="3">
    <citation type="submission" date="2015-06" db="UniProtKB">
        <authorList>
            <consortium name="EnsemblMetazoa"/>
        </authorList>
    </citation>
    <scope>IDENTIFICATION</scope>
</reference>
<evidence type="ECO:0000256" key="4">
    <source>
        <dbReference type="ARBA" id="ARBA00022847"/>
    </source>
</evidence>
<feature type="transmembrane region" description="Helical" evidence="7">
    <location>
        <begin position="179"/>
        <end position="199"/>
    </location>
</feature>
<keyword evidence="4" id="KW-0813">Transport</keyword>
<reference evidence="10" key="1">
    <citation type="submission" date="2012-12" db="EMBL/GenBank/DDBJ databases">
        <authorList>
            <person name="Hellsten U."/>
            <person name="Grimwood J."/>
            <person name="Chapman J.A."/>
            <person name="Shapiro H."/>
            <person name="Aerts A."/>
            <person name="Otillar R.P."/>
            <person name="Terry A.Y."/>
            <person name="Boore J.L."/>
            <person name="Simakov O."/>
            <person name="Marletaz F."/>
            <person name="Cho S.-J."/>
            <person name="Edsinger-Gonzales E."/>
            <person name="Havlak P."/>
            <person name="Kuo D.-H."/>
            <person name="Larsson T."/>
            <person name="Lv J."/>
            <person name="Arendt D."/>
            <person name="Savage R."/>
            <person name="Osoegawa K."/>
            <person name="de Jong P."/>
            <person name="Lindberg D.R."/>
            <person name="Seaver E.C."/>
            <person name="Weisblat D.A."/>
            <person name="Putnam N.H."/>
            <person name="Grigoriev I.V."/>
            <person name="Rokhsar D.S."/>
        </authorList>
    </citation>
    <scope>NUCLEOTIDE SEQUENCE</scope>
    <source>
        <strain evidence="10">I ESC-2004</strain>
    </source>
</reference>
<dbReference type="EnsemblMetazoa" id="CapteT160946">
    <property type="protein sequence ID" value="CapteP160946"/>
    <property type="gene ID" value="CapteG160946"/>
</dbReference>
<evidence type="ECO:0000256" key="3">
    <source>
        <dbReference type="ARBA" id="ARBA00022692"/>
    </source>
</evidence>
<protein>
    <recommendedName>
        <fullName evidence="11">Solute carrier family 10 member 6</fullName>
    </recommendedName>
</protein>
<keyword evidence="3 7" id="KW-0812">Transmembrane</keyword>
<evidence type="ECO:0000256" key="5">
    <source>
        <dbReference type="ARBA" id="ARBA00022989"/>
    </source>
</evidence>